<reference evidence="2" key="1">
    <citation type="submission" date="2014-11" db="EMBL/GenBank/DDBJ databases">
        <authorList>
            <person name="Otto D Thomas"/>
            <person name="Naeem Raeece"/>
        </authorList>
    </citation>
    <scope>NUCLEOTIDE SEQUENCE</scope>
</reference>
<dbReference type="InterPro" id="IPR001214">
    <property type="entry name" value="SET_dom"/>
</dbReference>
<gene>
    <name evidence="2" type="ORF">Cvel_10641</name>
</gene>
<proteinExistence type="predicted"/>
<protein>
    <recommendedName>
        <fullName evidence="1">SET domain-containing protein</fullName>
    </recommendedName>
</protein>
<dbReference type="PANTHER" id="PTHR12197">
    <property type="entry name" value="HISTONE-LYSINE N-METHYLTRANSFERASE SMYD"/>
    <property type="match status" value="1"/>
</dbReference>
<name>A0A0G4I3C4_9ALVE</name>
<accession>A0A0G4I3C4</accession>
<dbReference type="InterPro" id="IPR046341">
    <property type="entry name" value="SET_dom_sf"/>
</dbReference>
<sequence length="312" mass="35169">MADEIRGVLQNLGPQTDVQEALRASLVKVLPAGGGSGLGLFAGRDFQQGEVLFAEFPLLSVDKSSFITDNEFLMRNPEAYALLEEINKCARAFGHLPGAAKFPPQARQFLDQLIQLKAQHDFKKLSKEEQGLIWELSDAFQEDLKEGSRVVVENLQSEKGKKMNGQNGRVCKYESEKDRWVVAVGDGSSLETVLLKETNLKTLDQSRPSAGGILRTNCFQFENEELVFQILCRANHSCDPNIMFEMVPVDPQKHFGRVKHKKAYVIATEDIRAGDELFVDYGGSDLPLKERTEWLRLKYRFTCRCPLRREAA</sequence>
<dbReference type="VEuPathDB" id="CryptoDB:Cvel_10641"/>
<feature type="domain" description="SET" evidence="1">
    <location>
        <begin position="22"/>
        <end position="282"/>
    </location>
</feature>
<dbReference type="Pfam" id="PF00856">
    <property type="entry name" value="SET"/>
    <property type="match status" value="1"/>
</dbReference>
<evidence type="ECO:0000313" key="2">
    <source>
        <dbReference type="EMBL" id="CEM51464.1"/>
    </source>
</evidence>
<dbReference type="PANTHER" id="PTHR12197:SF279">
    <property type="entry name" value="SET DOMAIN-CONTAINING PROTEIN"/>
    <property type="match status" value="1"/>
</dbReference>
<dbReference type="AlphaFoldDB" id="A0A0G4I3C4"/>
<dbReference type="CDD" id="cd20071">
    <property type="entry name" value="SET_SMYD"/>
    <property type="match status" value="1"/>
</dbReference>
<dbReference type="PROSITE" id="PS50280">
    <property type="entry name" value="SET"/>
    <property type="match status" value="1"/>
</dbReference>
<dbReference type="GO" id="GO:0005634">
    <property type="term" value="C:nucleus"/>
    <property type="evidence" value="ECO:0007669"/>
    <property type="project" value="TreeGrafter"/>
</dbReference>
<dbReference type="SMART" id="SM00317">
    <property type="entry name" value="SET"/>
    <property type="match status" value="1"/>
</dbReference>
<dbReference type="Gene3D" id="2.170.270.10">
    <property type="entry name" value="SET domain"/>
    <property type="match status" value="1"/>
</dbReference>
<evidence type="ECO:0000259" key="1">
    <source>
        <dbReference type="PROSITE" id="PS50280"/>
    </source>
</evidence>
<dbReference type="InterPro" id="IPR050869">
    <property type="entry name" value="H3K4_H4K5_MeTrfase"/>
</dbReference>
<dbReference type="SUPFAM" id="SSF82199">
    <property type="entry name" value="SET domain"/>
    <property type="match status" value="1"/>
</dbReference>
<organism evidence="2">
    <name type="scientific">Chromera velia CCMP2878</name>
    <dbReference type="NCBI Taxonomy" id="1169474"/>
    <lineage>
        <taxon>Eukaryota</taxon>
        <taxon>Sar</taxon>
        <taxon>Alveolata</taxon>
        <taxon>Colpodellida</taxon>
        <taxon>Chromeraceae</taxon>
        <taxon>Chromera</taxon>
    </lineage>
</organism>
<dbReference type="EMBL" id="CDMZ01004953">
    <property type="protein sequence ID" value="CEM51464.1"/>
    <property type="molecule type" value="Genomic_DNA"/>
</dbReference>